<dbReference type="PROSITE" id="PS50949">
    <property type="entry name" value="HTH_GNTR"/>
    <property type="match status" value="1"/>
</dbReference>
<dbReference type="PANTHER" id="PTHR43537">
    <property type="entry name" value="TRANSCRIPTIONAL REGULATOR, GNTR FAMILY"/>
    <property type="match status" value="1"/>
</dbReference>
<evidence type="ECO:0000259" key="4">
    <source>
        <dbReference type="PROSITE" id="PS50949"/>
    </source>
</evidence>
<dbReference type="OrthoDB" id="3194402at2"/>
<dbReference type="CDD" id="cd07377">
    <property type="entry name" value="WHTH_GntR"/>
    <property type="match status" value="1"/>
</dbReference>
<feature type="domain" description="HTH gntR-type" evidence="4">
    <location>
        <begin position="21"/>
        <end position="89"/>
    </location>
</feature>
<dbReference type="EMBL" id="LT796768">
    <property type="protein sequence ID" value="SKB06396.1"/>
    <property type="molecule type" value="Genomic_DNA"/>
</dbReference>
<dbReference type="InterPro" id="IPR008920">
    <property type="entry name" value="TF_FadR/GntR_C"/>
</dbReference>
<dbReference type="Gene3D" id="1.10.10.10">
    <property type="entry name" value="Winged helix-like DNA-binding domain superfamily/Winged helix DNA-binding domain"/>
    <property type="match status" value="1"/>
</dbReference>
<keyword evidence="2" id="KW-0238">DNA-binding</keyword>
<keyword evidence="3" id="KW-0804">Transcription</keyword>
<protein>
    <submittedName>
        <fullName evidence="5">Transcriptional regulator, GntR family</fullName>
    </submittedName>
</protein>
<dbReference type="RefSeq" id="WP_078699390.1">
    <property type="nucleotide sequence ID" value="NZ_LT796768.1"/>
</dbReference>
<dbReference type="Gene3D" id="1.20.120.530">
    <property type="entry name" value="GntR ligand-binding domain-like"/>
    <property type="match status" value="1"/>
</dbReference>
<evidence type="ECO:0000256" key="1">
    <source>
        <dbReference type="ARBA" id="ARBA00023015"/>
    </source>
</evidence>
<dbReference type="AlphaFoldDB" id="A0A1T4YXE5"/>
<keyword evidence="6" id="KW-1185">Reference proteome</keyword>
<dbReference type="Pfam" id="PF07729">
    <property type="entry name" value="FCD"/>
    <property type="match status" value="1"/>
</dbReference>
<dbReference type="InterPro" id="IPR036390">
    <property type="entry name" value="WH_DNA-bd_sf"/>
</dbReference>
<dbReference type="Pfam" id="PF00392">
    <property type="entry name" value="GntR"/>
    <property type="match status" value="1"/>
</dbReference>
<evidence type="ECO:0000313" key="6">
    <source>
        <dbReference type="Proteomes" id="UP000191040"/>
    </source>
</evidence>
<dbReference type="InterPro" id="IPR011711">
    <property type="entry name" value="GntR_C"/>
</dbReference>
<evidence type="ECO:0000313" key="5">
    <source>
        <dbReference type="EMBL" id="SKB06396.1"/>
    </source>
</evidence>
<dbReference type="GO" id="GO:0003677">
    <property type="term" value="F:DNA binding"/>
    <property type="evidence" value="ECO:0007669"/>
    <property type="project" value="UniProtKB-KW"/>
</dbReference>
<dbReference type="SUPFAM" id="SSF46785">
    <property type="entry name" value="Winged helix' DNA-binding domain"/>
    <property type="match status" value="1"/>
</dbReference>
<reference evidence="6" key="1">
    <citation type="submission" date="2017-02" db="EMBL/GenBank/DDBJ databases">
        <authorList>
            <person name="Varghese N."/>
            <person name="Submissions S."/>
        </authorList>
    </citation>
    <scope>NUCLEOTIDE SEQUENCE [LARGE SCALE GENOMIC DNA]</scope>
    <source>
        <strain evidence="6">9H-4</strain>
    </source>
</reference>
<dbReference type="GO" id="GO:0003700">
    <property type="term" value="F:DNA-binding transcription factor activity"/>
    <property type="evidence" value="ECO:0007669"/>
    <property type="project" value="InterPro"/>
</dbReference>
<dbReference type="InterPro" id="IPR036388">
    <property type="entry name" value="WH-like_DNA-bd_sf"/>
</dbReference>
<organism evidence="5 6">
    <name type="scientific">Aeromicrobium choanae</name>
    <dbReference type="NCBI Taxonomy" id="1736691"/>
    <lineage>
        <taxon>Bacteria</taxon>
        <taxon>Bacillati</taxon>
        <taxon>Actinomycetota</taxon>
        <taxon>Actinomycetes</taxon>
        <taxon>Propionibacteriales</taxon>
        <taxon>Nocardioidaceae</taxon>
        <taxon>Aeromicrobium</taxon>
    </lineage>
</organism>
<dbReference type="PRINTS" id="PR00035">
    <property type="entry name" value="HTHGNTR"/>
</dbReference>
<keyword evidence="1" id="KW-0805">Transcription regulation</keyword>
<dbReference type="SMART" id="SM00345">
    <property type="entry name" value="HTH_GNTR"/>
    <property type="match status" value="1"/>
</dbReference>
<evidence type="ECO:0000256" key="3">
    <source>
        <dbReference type="ARBA" id="ARBA00023163"/>
    </source>
</evidence>
<evidence type="ECO:0000256" key="2">
    <source>
        <dbReference type="ARBA" id="ARBA00023125"/>
    </source>
</evidence>
<accession>A0A1T4YXE5</accession>
<name>A0A1T4YXE5_9ACTN</name>
<sequence>MTASERTGGPRPSKFGLGSRTDLRESAVDYLTERIQSGDWPVGQQIPTESELAAEAGISRNTIREAVSSLVHTGLLERRQGSGTFVVSQSELTGLFERHLSSKDRQDVLEIRLALEVVAAALAATRRTDEDIEGLLASMTARRETADRNDVDGYVEADLQLHRQFVRAAQNPLLIELYDSMLEGFRETIASYFIETGDPCHEEHEALVHAIIAGDPLNAAIELRVFLDSHLYHVESTAWPRVHQEVGSREV</sequence>
<dbReference type="Proteomes" id="UP000191040">
    <property type="component" value="Chromosome I"/>
</dbReference>
<dbReference type="SUPFAM" id="SSF48008">
    <property type="entry name" value="GntR ligand-binding domain-like"/>
    <property type="match status" value="1"/>
</dbReference>
<dbReference type="SMART" id="SM00895">
    <property type="entry name" value="FCD"/>
    <property type="match status" value="1"/>
</dbReference>
<gene>
    <name evidence="5" type="ORF">SAMN06295964_1293</name>
</gene>
<dbReference type="STRING" id="1736691.SAMN06295964_1293"/>
<dbReference type="PANTHER" id="PTHR43537:SF47">
    <property type="entry name" value="REGULATORY PROTEIN GNTR HTH"/>
    <property type="match status" value="1"/>
</dbReference>
<proteinExistence type="predicted"/>
<dbReference type="InterPro" id="IPR000524">
    <property type="entry name" value="Tscrpt_reg_HTH_GntR"/>
</dbReference>